<dbReference type="PROSITE" id="PS50011">
    <property type="entry name" value="PROTEIN_KINASE_DOM"/>
    <property type="match status" value="1"/>
</dbReference>
<dbReference type="EC" id="2.7.11.1" evidence="2"/>
<gene>
    <name evidence="12" type="ORF">DH2020_041509</name>
</gene>
<keyword evidence="7" id="KW-0067">ATP-binding</keyword>
<dbReference type="InterPro" id="IPR011009">
    <property type="entry name" value="Kinase-like_dom_sf"/>
</dbReference>
<dbReference type="Proteomes" id="UP001318860">
    <property type="component" value="Unassembled WGS sequence"/>
</dbReference>
<organism evidence="12 13">
    <name type="scientific">Rehmannia glutinosa</name>
    <name type="common">Chinese foxglove</name>
    <dbReference type="NCBI Taxonomy" id="99300"/>
    <lineage>
        <taxon>Eukaryota</taxon>
        <taxon>Viridiplantae</taxon>
        <taxon>Streptophyta</taxon>
        <taxon>Embryophyta</taxon>
        <taxon>Tracheophyta</taxon>
        <taxon>Spermatophyta</taxon>
        <taxon>Magnoliopsida</taxon>
        <taxon>eudicotyledons</taxon>
        <taxon>Gunneridae</taxon>
        <taxon>Pentapetalae</taxon>
        <taxon>asterids</taxon>
        <taxon>lamiids</taxon>
        <taxon>Lamiales</taxon>
        <taxon>Orobanchaceae</taxon>
        <taxon>Rehmannieae</taxon>
        <taxon>Rehmannia</taxon>
    </lineage>
</organism>
<dbReference type="PANTHER" id="PTHR45637">
    <property type="entry name" value="FLIPPASE KINASE 1-RELATED"/>
    <property type="match status" value="1"/>
</dbReference>
<feature type="compositionally biased region" description="Polar residues" evidence="10">
    <location>
        <begin position="64"/>
        <end position="96"/>
    </location>
</feature>
<dbReference type="InterPro" id="IPR000719">
    <property type="entry name" value="Prot_kinase_dom"/>
</dbReference>
<feature type="compositionally biased region" description="Polar residues" evidence="10">
    <location>
        <begin position="135"/>
        <end position="148"/>
    </location>
</feature>
<protein>
    <recommendedName>
        <fullName evidence="2">non-specific serine/threonine protein kinase</fullName>
        <ecNumber evidence="2">2.7.11.1</ecNumber>
    </recommendedName>
</protein>
<feature type="domain" description="Protein kinase" evidence="11">
    <location>
        <begin position="215"/>
        <end position="443"/>
    </location>
</feature>
<reference evidence="12 13" key="1">
    <citation type="journal article" date="2021" name="Comput. Struct. Biotechnol. J.">
        <title>De novo genome assembly of the potent medicinal plant Rehmannia glutinosa using nanopore technology.</title>
        <authorList>
            <person name="Ma L."/>
            <person name="Dong C."/>
            <person name="Song C."/>
            <person name="Wang X."/>
            <person name="Zheng X."/>
            <person name="Niu Y."/>
            <person name="Chen S."/>
            <person name="Feng W."/>
        </authorList>
    </citation>
    <scope>NUCLEOTIDE SEQUENCE [LARGE SCALE GENOMIC DNA]</scope>
    <source>
        <strain evidence="12">DH-2019</strain>
    </source>
</reference>
<dbReference type="SMART" id="SM00220">
    <property type="entry name" value="S_TKc"/>
    <property type="match status" value="1"/>
</dbReference>
<comment type="catalytic activity">
    <reaction evidence="9">
        <text>L-seryl-[protein] + ATP = O-phospho-L-seryl-[protein] + ADP + H(+)</text>
        <dbReference type="Rhea" id="RHEA:17989"/>
        <dbReference type="Rhea" id="RHEA-COMP:9863"/>
        <dbReference type="Rhea" id="RHEA-COMP:11604"/>
        <dbReference type="ChEBI" id="CHEBI:15378"/>
        <dbReference type="ChEBI" id="CHEBI:29999"/>
        <dbReference type="ChEBI" id="CHEBI:30616"/>
        <dbReference type="ChEBI" id="CHEBI:83421"/>
        <dbReference type="ChEBI" id="CHEBI:456216"/>
        <dbReference type="EC" id="2.7.11.1"/>
    </reaction>
</comment>
<evidence type="ECO:0000256" key="2">
    <source>
        <dbReference type="ARBA" id="ARBA00012513"/>
    </source>
</evidence>
<feature type="compositionally biased region" description="Low complexity" evidence="10">
    <location>
        <begin position="122"/>
        <end position="133"/>
    </location>
</feature>
<evidence type="ECO:0000256" key="6">
    <source>
        <dbReference type="ARBA" id="ARBA00022777"/>
    </source>
</evidence>
<comment type="similarity">
    <text evidence="1">Belongs to the protein kinase superfamily. AGC Ser/Thr protein kinase family.</text>
</comment>
<evidence type="ECO:0000256" key="10">
    <source>
        <dbReference type="SAM" id="MobiDB-lite"/>
    </source>
</evidence>
<evidence type="ECO:0000259" key="11">
    <source>
        <dbReference type="PROSITE" id="PS50011"/>
    </source>
</evidence>
<comment type="catalytic activity">
    <reaction evidence="8">
        <text>L-threonyl-[protein] + ATP = O-phospho-L-threonyl-[protein] + ADP + H(+)</text>
        <dbReference type="Rhea" id="RHEA:46608"/>
        <dbReference type="Rhea" id="RHEA-COMP:11060"/>
        <dbReference type="Rhea" id="RHEA-COMP:11605"/>
        <dbReference type="ChEBI" id="CHEBI:15378"/>
        <dbReference type="ChEBI" id="CHEBI:30013"/>
        <dbReference type="ChEBI" id="CHEBI:30616"/>
        <dbReference type="ChEBI" id="CHEBI:61977"/>
        <dbReference type="ChEBI" id="CHEBI:456216"/>
        <dbReference type="EC" id="2.7.11.1"/>
    </reaction>
</comment>
<keyword evidence="5" id="KW-0547">Nucleotide-binding</keyword>
<proteinExistence type="inferred from homology"/>
<keyword evidence="13" id="KW-1185">Reference proteome</keyword>
<dbReference type="InterPro" id="IPR008271">
    <property type="entry name" value="Ser/Thr_kinase_AS"/>
</dbReference>
<evidence type="ECO:0000256" key="5">
    <source>
        <dbReference type="ARBA" id="ARBA00022741"/>
    </source>
</evidence>
<evidence type="ECO:0000256" key="8">
    <source>
        <dbReference type="ARBA" id="ARBA00047899"/>
    </source>
</evidence>
<evidence type="ECO:0000256" key="1">
    <source>
        <dbReference type="ARBA" id="ARBA00009903"/>
    </source>
</evidence>
<sequence length="443" mass="48208">MASKTGPKAPFGLQQKAVGEHAIKTHDLRSLPFHVSKANKPKPVNPEQSAEPGMVPIEDIESKISPSDLNVSSNTQSGNSYSKISSTGSEQVSTTVDLDMNEIRSSLETSVDQEKKTSDLGSVKNSSVSAKVSDGANSLAKTSGSASAKVSGRGDFVESGKSSICRGSTCSDVSDESSCSSFSSSVNKPHKANDVRWEAIQAVRSKDGVLGLSHFRLLKRLGCGDIGSVYLAELSGTNCYFAMKVMDKASLASRKKLLRAQTEREILQSLDHPFLPTLYSHFETDKFSCLVMEFCPGGDLHSLRQRQPGKYFSEQAVKFYVAEVLLSLEYLHMLGIVYRDLKPENVLVRDDGHIMLSDFDLSLRCTVSPTLVKTSSLDSDPQRKNSAYCVQPACIEPSCIIQPSCVVPTTCFSPRLFSSKSKKKDRKPKTKSATKLPVARADR</sequence>
<accession>A0ABR0UQ75</accession>
<keyword evidence="3" id="KW-0723">Serine/threonine-protein kinase</keyword>
<dbReference type="Gene3D" id="3.30.200.20">
    <property type="entry name" value="Phosphorylase Kinase, domain 1"/>
    <property type="match status" value="1"/>
</dbReference>
<evidence type="ECO:0000313" key="12">
    <source>
        <dbReference type="EMBL" id="KAK6124757.1"/>
    </source>
</evidence>
<feature type="compositionally biased region" description="Basic and acidic residues" evidence="10">
    <location>
        <begin position="18"/>
        <end position="29"/>
    </location>
</feature>
<dbReference type="Pfam" id="PF00069">
    <property type="entry name" value="Pkinase"/>
    <property type="match status" value="1"/>
</dbReference>
<feature type="region of interest" description="Disordered" evidence="10">
    <location>
        <begin position="1"/>
        <end position="152"/>
    </location>
</feature>
<evidence type="ECO:0000256" key="4">
    <source>
        <dbReference type="ARBA" id="ARBA00022679"/>
    </source>
</evidence>
<comment type="caution">
    <text evidence="12">The sequence shown here is derived from an EMBL/GenBank/DDBJ whole genome shotgun (WGS) entry which is preliminary data.</text>
</comment>
<feature type="compositionally biased region" description="Basic residues" evidence="10">
    <location>
        <begin position="420"/>
        <end position="432"/>
    </location>
</feature>
<keyword evidence="6" id="KW-0418">Kinase</keyword>
<dbReference type="SUPFAM" id="SSF56112">
    <property type="entry name" value="Protein kinase-like (PK-like)"/>
    <property type="match status" value="1"/>
</dbReference>
<name>A0ABR0UQ75_REHGL</name>
<keyword evidence="4" id="KW-0808">Transferase</keyword>
<evidence type="ECO:0000313" key="13">
    <source>
        <dbReference type="Proteomes" id="UP001318860"/>
    </source>
</evidence>
<evidence type="ECO:0000256" key="9">
    <source>
        <dbReference type="ARBA" id="ARBA00048679"/>
    </source>
</evidence>
<evidence type="ECO:0000256" key="7">
    <source>
        <dbReference type="ARBA" id="ARBA00022840"/>
    </source>
</evidence>
<feature type="region of interest" description="Disordered" evidence="10">
    <location>
        <begin position="419"/>
        <end position="443"/>
    </location>
</feature>
<dbReference type="PROSITE" id="PS00108">
    <property type="entry name" value="PROTEIN_KINASE_ST"/>
    <property type="match status" value="1"/>
</dbReference>
<evidence type="ECO:0000256" key="3">
    <source>
        <dbReference type="ARBA" id="ARBA00022527"/>
    </source>
</evidence>
<dbReference type="Gene3D" id="1.10.510.10">
    <property type="entry name" value="Transferase(Phosphotransferase) domain 1"/>
    <property type="match status" value="1"/>
</dbReference>
<dbReference type="EMBL" id="JABTTQ020002307">
    <property type="protein sequence ID" value="KAK6124757.1"/>
    <property type="molecule type" value="Genomic_DNA"/>
</dbReference>